<feature type="compositionally biased region" description="Basic and acidic residues" evidence="1">
    <location>
        <begin position="258"/>
        <end position="275"/>
    </location>
</feature>
<feature type="region of interest" description="Disordered" evidence="1">
    <location>
        <begin position="258"/>
        <end position="277"/>
    </location>
</feature>
<feature type="region of interest" description="Disordered" evidence="1">
    <location>
        <begin position="1"/>
        <end position="141"/>
    </location>
</feature>
<keyword evidence="3" id="KW-1185">Reference proteome</keyword>
<evidence type="ECO:0000256" key="1">
    <source>
        <dbReference type="SAM" id="MobiDB-lite"/>
    </source>
</evidence>
<protein>
    <submittedName>
        <fullName evidence="2">Uncharacterized protein</fullName>
    </submittedName>
</protein>
<dbReference type="Proteomes" id="UP000298327">
    <property type="component" value="Unassembled WGS sequence"/>
</dbReference>
<dbReference type="EMBL" id="SEOQ01000145">
    <property type="protein sequence ID" value="TFY69127.1"/>
    <property type="molecule type" value="Genomic_DNA"/>
</dbReference>
<dbReference type="AlphaFoldDB" id="A0A4Y9Z517"/>
<reference evidence="2 3" key="1">
    <citation type="submission" date="2019-02" db="EMBL/GenBank/DDBJ databases">
        <title>Genome sequencing of the rare red list fungi Dentipellis fragilis.</title>
        <authorList>
            <person name="Buettner E."/>
            <person name="Kellner H."/>
        </authorList>
    </citation>
    <scope>NUCLEOTIDE SEQUENCE [LARGE SCALE GENOMIC DNA]</scope>
    <source>
        <strain evidence="2 3">DSM 105465</strain>
    </source>
</reference>
<organism evidence="2 3">
    <name type="scientific">Dentipellis fragilis</name>
    <dbReference type="NCBI Taxonomy" id="205917"/>
    <lineage>
        <taxon>Eukaryota</taxon>
        <taxon>Fungi</taxon>
        <taxon>Dikarya</taxon>
        <taxon>Basidiomycota</taxon>
        <taxon>Agaricomycotina</taxon>
        <taxon>Agaricomycetes</taxon>
        <taxon>Russulales</taxon>
        <taxon>Hericiaceae</taxon>
        <taxon>Dentipellis</taxon>
    </lineage>
</organism>
<comment type="caution">
    <text evidence="2">The sequence shown here is derived from an EMBL/GenBank/DDBJ whole genome shotgun (WGS) entry which is preliminary data.</text>
</comment>
<name>A0A4Y9Z517_9AGAM</name>
<proteinExistence type="predicted"/>
<accession>A0A4Y9Z517</accession>
<dbReference type="OrthoDB" id="10419065at2759"/>
<evidence type="ECO:0000313" key="3">
    <source>
        <dbReference type="Proteomes" id="UP000298327"/>
    </source>
</evidence>
<evidence type="ECO:0000313" key="2">
    <source>
        <dbReference type="EMBL" id="TFY69127.1"/>
    </source>
</evidence>
<sequence>MLAQTMPAVASRGMNRSRLPVPEKWASAAPLKKDTADASVGISEVQSRSKENKTASVGPAKARSLLGSRKVSGAEAGPETALQNRAGSGKAVSATRLRLRSRRSALRTGLHVDASSPNDGDDGSGSGSDVTSAAQATDFEPVSVQTVSLDNETSFSDDVDSDWEPLTHEEKAALPLKRRSSDCASVIADLSFDINDAVADFEETNGLDDEDTSFADHPDWEPLSWEEARSLFKHLRGPSTPDEEGYLARANAELKRAARERNAEKRARRRAEAQKEVPAGMVASEIERVMADCYRLSREIAQCDELFEKVL</sequence>
<gene>
    <name evidence="2" type="ORF">EVG20_g3284</name>
</gene>